<name>E1YF57_9BACT</name>
<gene>
    <name evidence="2" type="ORF">N47_J01820</name>
</gene>
<evidence type="ECO:0000313" key="2">
    <source>
        <dbReference type="EMBL" id="CBX29201.1"/>
    </source>
</evidence>
<sequence length="312" mass="35593">MAVHREHLKHEKALINEINRILSETKTKIPLVPNYRGKLKKPVLLALETIAGMTEQIPGPISLDPALWGNSPVLKTVFTSRNEFSRWFNNCRSVQNAFKQNNSDKLFGLLVTQYKEKISFGVELIGEIVQKDVLQQSVSFEEPIIVVPHPDMATAQKELQHRILVLLFTHELDKIADLKLLKEEFERQQDILEIKLKLSEENKNRSAKLGNKNVASEAKQIINDINRKIEVLGRNPDTPESHLRHVTEVLMDIDRHLKMIPLTIRLNNMGILVKASSSGPFDEISFAECTYKGSPKKAVIWVQINRSSLNMK</sequence>
<accession>E1YF57</accession>
<evidence type="ECO:0000256" key="1">
    <source>
        <dbReference type="SAM" id="Coils"/>
    </source>
</evidence>
<reference evidence="2" key="1">
    <citation type="journal article" date="2011" name="Environ. Microbiol.">
        <title>Genomic insights into the metabolic potential of the polycyclic aromatic hydrocarbon degrading sulfate-reducing Deltaproteobacterium N47.</title>
        <authorList>
            <person name="Bergmann F."/>
            <person name="Selesi D."/>
            <person name="Weinmaier T."/>
            <person name="Tischler P."/>
            <person name="Rattei T."/>
            <person name="Meckenstock R.U."/>
        </authorList>
    </citation>
    <scope>NUCLEOTIDE SEQUENCE</scope>
</reference>
<dbReference type="AlphaFoldDB" id="E1YF57"/>
<protein>
    <submittedName>
        <fullName evidence="2">Uncharacterized protein</fullName>
    </submittedName>
</protein>
<organism evidence="2">
    <name type="scientific">uncultured Desulfobacterium sp</name>
    <dbReference type="NCBI Taxonomy" id="201089"/>
    <lineage>
        <taxon>Bacteria</taxon>
        <taxon>Pseudomonadati</taxon>
        <taxon>Thermodesulfobacteriota</taxon>
        <taxon>Desulfobacteria</taxon>
        <taxon>Desulfobacterales</taxon>
        <taxon>Desulfobacteriaceae</taxon>
        <taxon>Desulfobacterium</taxon>
        <taxon>environmental samples</taxon>
    </lineage>
</organism>
<keyword evidence="1" id="KW-0175">Coiled coil</keyword>
<dbReference type="EMBL" id="FR695872">
    <property type="protein sequence ID" value="CBX29201.1"/>
    <property type="molecule type" value="Genomic_DNA"/>
</dbReference>
<feature type="coiled-coil region" evidence="1">
    <location>
        <begin position="175"/>
        <end position="202"/>
    </location>
</feature>
<proteinExistence type="predicted"/>